<dbReference type="EMBL" id="PDCK01000042">
    <property type="protein sequence ID" value="PRQ36728.1"/>
    <property type="molecule type" value="Genomic_DNA"/>
</dbReference>
<feature type="domain" description="KIB1-4 beta-propeller" evidence="1">
    <location>
        <begin position="22"/>
        <end position="190"/>
    </location>
</feature>
<dbReference type="InterPro" id="IPR005174">
    <property type="entry name" value="KIB1-4_b-propeller"/>
</dbReference>
<dbReference type="Gramene" id="PRQ36728">
    <property type="protein sequence ID" value="PRQ36728"/>
    <property type="gene ID" value="RchiOBHm_Chr4g0394811"/>
</dbReference>
<name>A0A2P6QRF2_ROSCH</name>
<reference evidence="2 3" key="1">
    <citation type="journal article" date="2018" name="Nat. Genet.">
        <title>The Rosa genome provides new insights in the design of modern roses.</title>
        <authorList>
            <person name="Bendahmane M."/>
        </authorList>
    </citation>
    <scope>NUCLEOTIDE SEQUENCE [LARGE SCALE GENOMIC DNA]</scope>
    <source>
        <strain evidence="3">cv. Old Blush</strain>
    </source>
</reference>
<gene>
    <name evidence="2" type="ORF">RchiOBHm_Chr4g0394811</name>
</gene>
<organism evidence="2 3">
    <name type="scientific">Rosa chinensis</name>
    <name type="common">China rose</name>
    <dbReference type="NCBI Taxonomy" id="74649"/>
    <lineage>
        <taxon>Eukaryota</taxon>
        <taxon>Viridiplantae</taxon>
        <taxon>Streptophyta</taxon>
        <taxon>Embryophyta</taxon>
        <taxon>Tracheophyta</taxon>
        <taxon>Spermatophyta</taxon>
        <taxon>Magnoliopsida</taxon>
        <taxon>eudicotyledons</taxon>
        <taxon>Gunneridae</taxon>
        <taxon>Pentapetalae</taxon>
        <taxon>rosids</taxon>
        <taxon>fabids</taxon>
        <taxon>Rosales</taxon>
        <taxon>Rosaceae</taxon>
        <taxon>Rosoideae</taxon>
        <taxon>Rosoideae incertae sedis</taxon>
        <taxon>Rosa</taxon>
    </lineage>
</organism>
<dbReference type="Pfam" id="PF03478">
    <property type="entry name" value="Beta-prop_KIB1-4"/>
    <property type="match status" value="1"/>
</dbReference>
<evidence type="ECO:0000313" key="3">
    <source>
        <dbReference type="Proteomes" id="UP000238479"/>
    </source>
</evidence>
<dbReference type="PANTHER" id="PTHR47123:SF28">
    <property type="entry name" value="F-BOX DOMAIN-CONTAINING PROTEIN"/>
    <property type="match status" value="1"/>
</dbReference>
<dbReference type="OMA" id="ESWIAVG"/>
<dbReference type="InterPro" id="IPR051304">
    <property type="entry name" value="SCF_F-box_domain"/>
</dbReference>
<protein>
    <recommendedName>
        <fullName evidence="1">KIB1-4 beta-propeller domain-containing protein</fullName>
    </recommendedName>
</protein>
<dbReference type="STRING" id="74649.A0A2P6QRF2"/>
<keyword evidence="3" id="KW-1185">Reference proteome</keyword>
<dbReference type="Proteomes" id="UP000238479">
    <property type="component" value="Chromosome 4"/>
</dbReference>
<evidence type="ECO:0000313" key="2">
    <source>
        <dbReference type="EMBL" id="PRQ36728.1"/>
    </source>
</evidence>
<dbReference type="PANTHER" id="PTHR47123">
    <property type="entry name" value="F-BOX PROTEIN SKIP23"/>
    <property type="match status" value="1"/>
</dbReference>
<proteinExistence type="predicted"/>
<evidence type="ECO:0000259" key="1">
    <source>
        <dbReference type="Pfam" id="PF03478"/>
    </source>
</evidence>
<accession>A0A2P6QRF2</accession>
<comment type="caution">
    <text evidence="2">The sequence shown here is derived from an EMBL/GenBank/DDBJ whole genome shotgun (WGS) entry which is preliminary data.</text>
</comment>
<sequence length="242" mass="27393">MIKLGKSYFLRYILGSSSVCGLKKVILMPAEIVDCAILVISDKGNLGFAKSGNEKLTWFSNGGFVFDDVIVYKGQPYVHLVESCGELYVVDMYFDQEQNKQEGAGVELDFSLFVRWHHGRHQRYQSGELKVVDFKVCKLELLNGELGRWVEVKSLGDRAFFLAMDCCFSVSAQELAGCRGNCIYFSDENNVNLALREVTRPESFMFYLEDHIIQKLRSSPGDSQIFWPPPIELGSTCSYSLD</sequence>
<dbReference type="AlphaFoldDB" id="A0A2P6QRF2"/>